<keyword evidence="2 4" id="KW-0238">DNA-binding</keyword>
<dbReference type="InterPro" id="IPR036271">
    <property type="entry name" value="Tet_transcr_reg_TetR-rel_C_sf"/>
</dbReference>
<dbReference type="InterPro" id="IPR001647">
    <property type="entry name" value="HTH_TetR"/>
</dbReference>
<feature type="domain" description="HTH tetR-type" evidence="5">
    <location>
        <begin position="10"/>
        <end position="70"/>
    </location>
</feature>
<gene>
    <name evidence="6" type="primary">yfiR_2</name>
    <name evidence="6" type="ORF">B7C42_04960</name>
</gene>
<keyword evidence="1" id="KW-0805">Transcription regulation</keyword>
<evidence type="ECO:0000256" key="1">
    <source>
        <dbReference type="ARBA" id="ARBA00023015"/>
    </source>
</evidence>
<dbReference type="Pfam" id="PF16859">
    <property type="entry name" value="TetR_C_11"/>
    <property type="match status" value="1"/>
</dbReference>
<dbReference type="SUPFAM" id="SSF48498">
    <property type="entry name" value="Tetracyclin repressor-like, C-terminal domain"/>
    <property type="match status" value="1"/>
</dbReference>
<evidence type="ECO:0000259" key="5">
    <source>
        <dbReference type="PROSITE" id="PS50977"/>
    </source>
</evidence>
<reference evidence="6 7" key="1">
    <citation type="submission" date="2017-07" db="EMBL/GenBank/DDBJ databases">
        <title>First draft Genome Sequence of Nocardia cerradoensis isolated from human infection.</title>
        <authorList>
            <person name="Carrasco G."/>
        </authorList>
    </citation>
    <scope>NUCLEOTIDE SEQUENCE [LARGE SCALE GENOMIC DNA]</scope>
    <source>
        <strain evidence="6 7">CNM20130759</strain>
    </source>
</reference>
<dbReference type="Gene3D" id="1.10.357.10">
    <property type="entry name" value="Tetracycline Repressor, domain 2"/>
    <property type="match status" value="1"/>
</dbReference>
<evidence type="ECO:0000256" key="3">
    <source>
        <dbReference type="ARBA" id="ARBA00023163"/>
    </source>
</evidence>
<dbReference type="GO" id="GO:0000976">
    <property type="term" value="F:transcription cis-regulatory region binding"/>
    <property type="evidence" value="ECO:0007669"/>
    <property type="project" value="TreeGrafter"/>
</dbReference>
<protein>
    <submittedName>
        <fullName evidence="6">Putative HTH-type transcriptional regulator YfiR</fullName>
    </submittedName>
</protein>
<dbReference type="Pfam" id="PF00440">
    <property type="entry name" value="TetR_N"/>
    <property type="match status" value="1"/>
</dbReference>
<keyword evidence="7" id="KW-1185">Reference proteome</keyword>
<dbReference type="PRINTS" id="PR00455">
    <property type="entry name" value="HTHTETR"/>
</dbReference>
<accession>A0A231H2K3</accession>
<dbReference type="InterPro" id="IPR009057">
    <property type="entry name" value="Homeodomain-like_sf"/>
</dbReference>
<proteinExistence type="predicted"/>
<dbReference type="PANTHER" id="PTHR30055:SF229">
    <property type="entry name" value="HTH-TYPE TRANSCRIPTIONAL REPRESSOR RV1474C"/>
    <property type="match status" value="1"/>
</dbReference>
<feature type="DNA-binding region" description="H-T-H motif" evidence="4">
    <location>
        <begin position="33"/>
        <end position="52"/>
    </location>
</feature>
<dbReference type="RefSeq" id="WP_189594998.1">
    <property type="nucleotide sequence ID" value="NZ_NGAF01000011.1"/>
</dbReference>
<dbReference type="GO" id="GO:0003700">
    <property type="term" value="F:DNA-binding transcription factor activity"/>
    <property type="evidence" value="ECO:0007669"/>
    <property type="project" value="TreeGrafter"/>
</dbReference>
<dbReference type="SUPFAM" id="SSF46689">
    <property type="entry name" value="Homeodomain-like"/>
    <property type="match status" value="1"/>
</dbReference>
<organism evidence="6 7">
    <name type="scientific">Nocardia cerradoensis</name>
    <dbReference type="NCBI Taxonomy" id="85688"/>
    <lineage>
        <taxon>Bacteria</taxon>
        <taxon>Bacillati</taxon>
        <taxon>Actinomycetota</taxon>
        <taxon>Actinomycetes</taxon>
        <taxon>Mycobacteriales</taxon>
        <taxon>Nocardiaceae</taxon>
        <taxon>Nocardia</taxon>
    </lineage>
</organism>
<dbReference type="PANTHER" id="PTHR30055">
    <property type="entry name" value="HTH-TYPE TRANSCRIPTIONAL REGULATOR RUTR"/>
    <property type="match status" value="1"/>
</dbReference>
<name>A0A231H2K3_9NOCA</name>
<dbReference type="Proteomes" id="UP000215506">
    <property type="component" value="Unassembled WGS sequence"/>
</dbReference>
<evidence type="ECO:0000313" key="7">
    <source>
        <dbReference type="Proteomes" id="UP000215506"/>
    </source>
</evidence>
<evidence type="ECO:0000256" key="2">
    <source>
        <dbReference type="ARBA" id="ARBA00023125"/>
    </source>
</evidence>
<dbReference type="EMBL" id="NGAF01000011">
    <property type="protein sequence ID" value="OXR43074.1"/>
    <property type="molecule type" value="Genomic_DNA"/>
</dbReference>
<dbReference type="AlphaFoldDB" id="A0A231H2K3"/>
<dbReference type="InterPro" id="IPR011075">
    <property type="entry name" value="TetR_C"/>
</dbReference>
<evidence type="ECO:0000313" key="6">
    <source>
        <dbReference type="EMBL" id="OXR43074.1"/>
    </source>
</evidence>
<comment type="caution">
    <text evidence="6">The sequence shown here is derived from an EMBL/GenBank/DDBJ whole genome shotgun (WGS) entry which is preliminary data.</text>
</comment>
<evidence type="ECO:0000256" key="4">
    <source>
        <dbReference type="PROSITE-ProRule" id="PRU00335"/>
    </source>
</evidence>
<dbReference type="InterPro" id="IPR050109">
    <property type="entry name" value="HTH-type_TetR-like_transc_reg"/>
</dbReference>
<keyword evidence="3" id="KW-0804">Transcription</keyword>
<dbReference type="PROSITE" id="PS50977">
    <property type="entry name" value="HTH_TETR_2"/>
    <property type="match status" value="1"/>
</dbReference>
<sequence>MPRLTEERRNARRDQLIAAAVRCVAREGFHKTTMSAVIAESGMSAGAVYGYFASKNDIIRAIADSVLGRMTANLARLTEGEVPAAPIDALESVLGQIADLARDGDIPRVAVQAWAEAGRDEAVAAIVRERLTQVRAAWRELLLRAREAGLLSATSDIDALAQVMLAAMMGFLQQYLLMGDVRPDSYAAAYRSLAGARE</sequence>